<keyword evidence="1" id="KW-0812">Transmembrane</keyword>
<sequence length="203" mass="22980">MPERRSDLDKLLAGLAGKVPPPLAGWHFTAVMRQRVQERVASLPMTGGTTVSSRQRRLKWSLVGTVVLGLVLLFLIWWHRPTPVPEPPAGFKVTPMQYHYMVSLNGPEPDALVSIGQVEAFNQFLVSISKRRPAGWQLIYTQPLDAYLVLPVQVIRSDTSRNALILITYQAQWGPEYRYLILEFDGDKVIPYREQDKITGTGR</sequence>
<gene>
    <name evidence="2" type="ORF">MOHU_07480</name>
</gene>
<accession>A0A2T0AW50</accession>
<dbReference type="Proteomes" id="UP000238415">
    <property type="component" value="Unassembled WGS sequence"/>
</dbReference>
<dbReference type="RefSeq" id="WP_106004761.1">
    <property type="nucleotide sequence ID" value="NZ_CP136418.1"/>
</dbReference>
<reference evidence="2 3" key="1">
    <citation type="submission" date="2018-03" db="EMBL/GenBank/DDBJ databases">
        <title>Genome sequence of Moorella humiferrea DSM 23265.</title>
        <authorList>
            <person name="Poehlein A."/>
            <person name="Daniel R."/>
        </authorList>
    </citation>
    <scope>NUCLEOTIDE SEQUENCE [LARGE SCALE GENOMIC DNA]</scope>
    <source>
        <strain evidence="2 3">DSM 23265</strain>
    </source>
</reference>
<feature type="transmembrane region" description="Helical" evidence="1">
    <location>
        <begin position="60"/>
        <end position="78"/>
    </location>
</feature>
<keyword evidence="1" id="KW-0472">Membrane</keyword>
<proteinExistence type="predicted"/>
<keyword evidence="1" id="KW-1133">Transmembrane helix</keyword>
<dbReference type="OrthoDB" id="1723519at2"/>
<evidence type="ECO:0000313" key="3">
    <source>
        <dbReference type="Proteomes" id="UP000238415"/>
    </source>
</evidence>
<name>A0A2T0AW50_9FIRM</name>
<evidence type="ECO:0000313" key="2">
    <source>
        <dbReference type="EMBL" id="PRR74767.1"/>
    </source>
</evidence>
<keyword evidence="3" id="KW-1185">Reference proteome</keyword>
<evidence type="ECO:0000256" key="1">
    <source>
        <dbReference type="SAM" id="Phobius"/>
    </source>
</evidence>
<organism evidence="2 3">
    <name type="scientific">Neomoorella humiferrea</name>
    <dbReference type="NCBI Taxonomy" id="676965"/>
    <lineage>
        <taxon>Bacteria</taxon>
        <taxon>Bacillati</taxon>
        <taxon>Bacillota</taxon>
        <taxon>Clostridia</taxon>
        <taxon>Neomoorellales</taxon>
        <taxon>Neomoorellaceae</taxon>
        <taxon>Neomoorella</taxon>
    </lineage>
</organism>
<comment type="caution">
    <text evidence="2">The sequence shown here is derived from an EMBL/GenBank/DDBJ whole genome shotgun (WGS) entry which is preliminary data.</text>
</comment>
<protein>
    <submittedName>
        <fullName evidence="2">Uncharacterized protein</fullName>
    </submittedName>
</protein>
<dbReference type="EMBL" id="PVXM01000007">
    <property type="protein sequence ID" value="PRR74767.1"/>
    <property type="molecule type" value="Genomic_DNA"/>
</dbReference>
<dbReference type="AlphaFoldDB" id="A0A2T0AW50"/>